<sequence length="204" mass="24433">MARYREPEPEYYYHSHEEREPPLRSHRRRHRAREQEHDDYIEISTPKPSTNHRRRTTEDRRRPELDVHELRDRRAEYYTQPESDRRGEPERMAQEIPLHRTKTSSRSTHRESRGQDGTKRQSRRQTVVEDDRSEDYVYGRPESRRVVADVTIKRSSGRRGSDEGPSRRTEDSPRSGSRKSSSVRKDVPKLSRFVLYAHRAMALI</sequence>
<dbReference type="EMBL" id="ML993998">
    <property type="protein sequence ID" value="KAF2200933.1"/>
    <property type="molecule type" value="Genomic_DNA"/>
</dbReference>
<evidence type="ECO:0000313" key="2">
    <source>
        <dbReference type="EMBL" id="KAF2200933.1"/>
    </source>
</evidence>
<comment type="caution">
    <text evidence="2">The sequence shown here is derived from an EMBL/GenBank/DDBJ whole genome shotgun (WGS) entry which is preliminary data.</text>
</comment>
<evidence type="ECO:0000313" key="3">
    <source>
        <dbReference type="Proteomes" id="UP000799536"/>
    </source>
</evidence>
<proteinExistence type="predicted"/>
<feature type="compositionally biased region" description="Basic and acidic residues" evidence="1">
    <location>
        <begin position="56"/>
        <end position="93"/>
    </location>
</feature>
<name>A0A9P4MV94_9PLEO</name>
<organism evidence="2 3">
    <name type="scientific">Delitschia confertaspora ATCC 74209</name>
    <dbReference type="NCBI Taxonomy" id="1513339"/>
    <lineage>
        <taxon>Eukaryota</taxon>
        <taxon>Fungi</taxon>
        <taxon>Dikarya</taxon>
        <taxon>Ascomycota</taxon>
        <taxon>Pezizomycotina</taxon>
        <taxon>Dothideomycetes</taxon>
        <taxon>Pleosporomycetidae</taxon>
        <taxon>Pleosporales</taxon>
        <taxon>Delitschiaceae</taxon>
        <taxon>Delitschia</taxon>
    </lineage>
</organism>
<keyword evidence="3" id="KW-1185">Reference proteome</keyword>
<protein>
    <submittedName>
        <fullName evidence="2">Uncharacterized protein</fullName>
    </submittedName>
</protein>
<dbReference type="AlphaFoldDB" id="A0A9P4MV94"/>
<feature type="region of interest" description="Disordered" evidence="1">
    <location>
        <begin position="1"/>
        <end position="190"/>
    </location>
</feature>
<accession>A0A9P4MV94</accession>
<feature type="compositionally biased region" description="Basic and acidic residues" evidence="1">
    <location>
        <begin position="126"/>
        <end position="147"/>
    </location>
</feature>
<evidence type="ECO:0000256" key="1">
    <source>
        <dbReference type="SAM" id="MobiDB-lite"/>
    </source>
</evidence>
<dbReference type="Proteomes" id="UP000799536">
    <property type="component" value="Unassembled WGS sequence"/>
</dbReference>
<feature type="compositionally biased region" description="Basic and acidic residues" evidence="1">
    <location>
        <begin position="159"/>
        <end position="173"/>
    </location>
</feature>
<gene>
    <name evidence="2" type="ORF">GQ43DRAFT_54535</name>
</gene>
<reference evidence="2" key="1">
    <citation type="journal article" date="2020" name="Stud. Mycol.">
        <title>101 Dothideomycetes genomes: a test case for predicting lifestyles and emergence of pathogens.</title>
        <authorList>
            <person name="Haridas S."/>
            <person name="Albert R."/>
            <person name="Binder M."/>
            <person name="Bloem J."/>
            <person name="Labutti K."/>
            <person name="Salamov A."/>
            <person name="Andreopoulos B."/>
            <person name="Baker S."/>
            <person name="Barry K."/>
            <person name="Bills G."/>
            <person name="Bluhm B."/>
            <person name="Cannon C."/>
            <person name="Castanera R."/>
            <person name="Culley D."/>
            <person name="Daum C."/>
            <person name="Ezra D."/>
            <person name="Gonzalez J."/>
            <person name="Henrissat B."/>
            <person name="Kuo A."/>
            <person name="Liang C."/>
            <person name="Lipzen A."/>
            <person name="Lutzoni F."/>
            <person name="Magnuson J."/>
            <person name="Mondo S."/>
            <person name="Nolan M."/>
            <person name="Ohm R."/>
            <person name="Pangilinan J."/>
            <person name="Park H.-J."/>
            <person name="Ramirez L."/>
            <person name="Alfaro M."/>
            <person name="Sun H."/>
            <person name="Tritt A."/>
            <person name="Yoshinaga Y."/>
            <person name="Zwiers L.-H."/>
            <person name="Turgeon B."/>
            <person name="Goodwin S."/>
            <person name="Spatafora J."/>
            <person name="Crous P."/>
            <person name="Grigoriev I."/>
        </authorList>
    </citation>
    <scope>NUCLEOTIDE SEQUENCE</scope>
    <source>
        <strain evidence="2">ATCC 74209</strain>
    </source>
</reference>
<feature type="compositionally biased region" description="Basic and acidic residues" evidence="1">
    <location>
        <begin position="1"/>
        <end position="23"/>
    </location>
</feature>
<feature type="compositionally biased region" description="Basic and acidic residues" evidence="1">
    <location>
        <begin position="108"/>
        <end position="119"/>
    </location>
</feature>
<dbReference type="OrthoDB" id="3800378at2759"/>